<protein>
    <recommendedName>
        <fullName evidence="2">histidine kinase</fullName>
        <ecNumber evidence="2">2.7.13.3</ecNumber>
    </recommendedName>
</protein>
<proteinExistence type="predicted"/>
<dbReference type="Gene3D" id="3.30.565.10">
    <property type="entry name" value="Histidine kinase-like ATPase, C-terminal domain"/>
    <property type="match status" value="1"/>
</dbReference>
<dbReference type="PANTHER" id="PTHR43711:SF31">
    <property type="entry name" value="HISTIDINE KINASE"/>
    <property type="match status" value="1"/>
</dbReference>
<evidence type="ECO:0000256" key="6">
    <source>
        <dbReference type="ARBA" id="ARBA00023012"/>
    </source>
</evidence>
<dbReference type="InterPro" id="IPR005467">
    <property type="entry name" value="His_kinase_dom"/>
</dbReference>
<dbReference type="PROSITE" id="PS50109">
    <property type="entry name" value="HIS_KIN"/>
    <property type="match status" value="1"/>
</dbReference>
<dbReference type="Gene3D" id="1.10.287.130">
    <property type="match status" value="1"/>
</dbReference>
<dbReference type="InterPro" id="IPR036097">
    <property type="entry name" value="HisK_dim/P_sf"/>
</dbReference>
<dbReference type="SUPFAM" id="SSF47384">
    <property type="entry name" value="Homodimeric domain of signal transducing histidine kinase"/>
    <property type="match status" value="1"/>
</dbReference>
<evidence type="ECO:0000259" key="9">
    <source>
        <dbReference type="PROSITE" id="PS50109"/>
    </source>
</evidence>
<feature type="transmembrane region" description="Helical" evidence="8">
    <location>
        <begin position="113"/>
        <end position="129"/>
    </location>
</feature>
<reference evidence="10 11" key="1">
    <citation type="submission" date="2013-12" db="EMBL/GenBank/DDBJ databases">
        <authorList>
            <consortium name="DOE Joint Genome Institute"/>
            <person name="Eisen J."/>
            <person name="Huntemann M."/>
            <person name="Han J."/>
            <person name="Chen A."/>
            <person name="Kyrpides N."/>
            <person name="Mavromatis K."/>
            <person name="Markowitz V."/>
            <person name="Palaniappan K."/>
            <person name="Ivanova N."/>
            <person name="Schaumberg A."/>
            <person name="Pati A."/>
            <person name="Liolios K."/>
            <person name="Nordberg H.P."/>
            <person name="Cantor M.N."/>
            <person name="Hua S.X."/>
            <person name="Woyke T."/>
        </authorList>
    </citation>
    <scope>NUCLEOTIDE SEQUENCE [LARGE SCALE GENOMIC DNA]</scope>
    <source>
        <strain evidence="11">DSM 19437</strain>
    </source>
</reference>
<dbReference type="AlphaFoldDB" id="W0EWC8"/>
<keyword evidence="8" id="KW-1133">Transmembrane helix</keyword>
<dbReference type="CDD" id="cd00082">
    <property type="entry name" value="HisKA"/>
    <property type="match status" value="1"/>
</dbReference>
<dbReference type="InterPro" id="IPR050736">
    <property type="entry name" value="Sensor_HK_Regulatory"/>
</dbReference>
<dbReference type="Pfam" id="PF00512">
    <property type="entry name" value="HisKA"/>
    <property type="match status" value="1"/>
</dbReference>
<evidence type="ECO:0000313" key="10">
    <source>
        <dbReference type="EMBL" id="AHF15100.1"/>
    </source>
</evidence>
<comment type="catalytic activity">
    <reaction evidence="1">
        <text>ATP + protein L-histidine = ADP + protein N-phospho-L-histidine.</text>
        <dbReference type="EC" id="2.7.13.3"/>
    </reaction>
</comment>
<evidence type="ECO:0000256" key="7">
    <source>
        <dbReference type="SAM" id="Coils"/>
    </source>
</evidence>
<keyword evidence="8" id="KW-0812">Transmembrane</keyword>
<evidence type="ECO:0000313" key="11">
    <source>
        <dbReference type="Proteomes" id="UP000003586"/>
    </source>
</evidence>
<dbReference type="Pfam" id="PF02518">
    <property type="entry name" value="HATPase_c"/>
    <property type="match status" value="1"/>
</dbReference>
<dbReference type="RefSeq" id="WP_008584797.1">
    <property type="nucleotide sequence ID" value="NZ_CP007035.1"/>
</dbReference>
<dbReference type="STRING" id="929713.NIASO_07885"/>
<evidence type="ECO:0000256" key="1">
    <source>
        <dbReference type="ARBA" id="ARBA00000085"/>
    </source>
</evidence>
<name>W0EWC8_9BACT</name>
<sequence length="468" mass="52598">MQLYKPTNKNSFLKRINNVWCQLIGSSADFTLEARIFHSISIGLITLAVFYVPYNLFAGLYVAAVSGILLAGFFYFQYNNSRFRNKPHNNTIAALTGILIFSVNYFSNSGINGSTDLIWPSYFVLLLAISPYRQHLLWLFVYIVSFSMLHLIEYRYPSLVKHPFDLGKGEFIDRITAFPIPIIAITIIIGFLKKSYDKEKTIVEEEARAIELRNEQIVQQKQELEQINTEKNKLLSIISHDLRAPFANIQNYLYLLNENMLEGPERQLLENELLNATDQTMEMISNLLYWAKSQMEGVTTNLAVVELLHLLQNTLEIEKTLAGKKAITLNYEIDTGIMITADPDMLQLVVRNLINNAIKFTPQGGVIHINAQVLNAQCKVSIKDNGWGVPQDKTDTLFSMTSGSTFGTNNEKGVGLGLPLCKEFMERQGGSIGFESTPGQGSDFFILIPLSMPPDADSNSSYSPICTG</sequence>
<dbReference type="eggNOG" id="COG2205">
    <property type="taxonomic scope" value="Bacteria"/>
</dbReference>
<dbReference type="InterPro" id="IPR036890">
    <property type="entry name" value="HATPase_C_sf"/>
</dbReference>
<feature type="transmembrane region" description="Helical" evidence="8">
    <location>
        <begin position="36"/>
        <end position="54"/>
    </location>
</feature>
<keyword evidence="5 10" id="KW-0418">Kinase</keyword>
<dbReference type="PANTHER" id="PTHR43711">
    <property type="entry name" value="TWO-COMPONENT HISTIDINE KINASE"/>
    <property type="match status" value="1"/>
</dbReference>
<feature type="transmembrane region" description="Helical" evidence="8">
    <location>
        <begin position="172"/>
        <end position="192"/>
    </location>
</feature>
<feature type="transmembrane region" description="Helical" evidence="8">
    <location>
        <begin position="90"/>
        <end position="107"/>
    </location>
</feature>
<keyword evidence="8" id="KW-0472">Membrane</keyword>
<evidence type="ECO:0000256" key="8">
    <source>
        <dbReference type="SAM" id="Phobius"/>
    </source>
</evidence>
<gene>
    <name evidence="10" type="ORF">NIASO_07885</name>
</gene>
<evidence type="ECO:0000256" key="5">
    <source>
        <dbReference type="ARBA" id="ARBA00022777"/>
    </source>
</evidence>
<keyword evidence="7" id="KW-0175">Coiled coil</keyword>
<dbReference type="EC" id="2.7.13.3" evidence="2"/>
<keyword evidence="6" id="KW-0902">Two-component regulatory system</keyword>
<evidence type="ECO:0000256" key="3">
    <source>
        <dbReference type="ARBA" id="ARBA00022553"/>
    </source>
</evidence>
<dbReference type="OrthoDB" id="9810447at2"/>
<dbReference type="HOGENOM" id="CLU_047118_0_0_10"/>
<dbReference type="InterPro" id="IPR004358">
    <property type="entry name" value="Sig_transdc_His_kin-like_C"/>
</dbReference>
<keyword evidence="11" id="KW-1185">Reference proteome</keyword>
<keyword evidence="4" id="KW-0808">Transferase</keyword>
<dbReference type="KEGG" id="nso:NIASO_07885"/>
<dbReference type="SUPFAM" id="SSF55874">
    <property type="entry name" value="ATPase domain of HSP90 chaperone/DNA topoisomerase II/histidine kinase"/>
    <property type="match status" value="1"/>
</dbReference>
<organism evidence="10 11">
    <name type="scientific">Niabella soli DSM 19437</name>
    <dbReference type="NCBI Taxonomy" id="929713"/>
    <lineage>
        <taxon>Bacteria</taxon>
        <taxon>Pseudomonadati</taxon>
        <taxon>Bacteroidota</taxon>
        <taxon>Chitinophagia</taxon>
        <taxon>Chitinophagales</taxon>
        <taxon>Chitinophagaceae</taxon>
        <taxon>Niabella</taxon>
    </lineage>
</organism>
<dbReference type="SMART" id="SM00387">
    <property type="entry name" value="HATPase_c"/>
    <property type="match status" value="1"/>
</dbReference>
<dbReference type="InterPro" id="IPR003661">
    <property type="entry name" value="HisK_dim/P_dom"/>
</dbReference>
<dbReference type="InterPro" id="IPR003594">
    <property type="entry name" value="HATPase_dom"/>
</dbReference>
<dbReference type="GO" id="GO:0000155">
    <property type="term" value="F:phosphorelay sensor kinase activity"/>
    <property type="evidence" value="ECO:0007669"/>
    <property type="project" value="InterPro"/>
</dbReference>
<dbReference type="PRINTS" id="PR00344">
    <property type="entry name" value="BCTRLSENSOR"/>
</dbReference>
<feature type="transmembrane region" description="Helical" evidence="8">
    <location>
        <begin position="60"/>
        <end position="78"/>
    </location>
</feature>
<feature type="coiled-coil region" evidence="7">
    <location>
        <begin position="207"/>
        <end position="237"/>
    </location>
</feature>
<evidence type="ECO:0000256" key="4">
    <source>
        <dbReference type="ARBA" id="ARBA00022679"/>
    </source>
</evidence>
<feature type="transmembrane region" description="Helical" evidence="8">
    <location>
        <begin position="136"/>
        <end position="152"/>
    </location>
</feature>
<dbReference type="EMBL" id="CP007035">
    <property type="protein sequence ID" value="AHF15100.1"/>
    <property type="molecule type" value="Genomic_DNA"/>
</dbReference>
<dbReference type="Proteomes" id="UP000003586">
    <property type="component" value="Chromosome"/>
</dbReference>
<dbReference type="SMART" id="SM00388">
    <property type="entry name" value="HisKA"/>
    <property type="match status" value="1"/>
</dbReference>
<feature type="domain" description="Histidine kinase" evidence="9">
    <location>
        <begin position="237"/>
        <end position="452"/>
    </location>
</feature>
<evidence type="ECO:0000256" key="2">
    <source>
        <dbReference type="ARBA" id="ARBA00012438"/>
    </source>
</evidence>
<keyword evidence="3" id="KW-0597">Phosphoprotein</keyword>
<accession>W0EWC8</accession>